<feature type="region of interest" description="Disordered" evidence="5">
    <location>
        <begin position="510"/>
        <end position="531"/>
    </location>
</feature>
<dbReference type="EMBL" id="JASVDS010000003">
    <property type="protein sequence ID" value="MDL5032718.1"/>
    <property type="molecule type" value="Genomic_DNA"/>
</dbReference>
<dbReference type="InterPro" id="IPR011010">
    <property type="entry name" value="DNA_brk_join_enz"/>
</dbReference>
<dbReference type="PANTHER" id="PTHR30349">
    <property type="entry name" value="PHAGE INTEGRASE-RELATED"/>
    <property type="match status" value="1"/>
</dbReference>
<dbReference type="InterPro" id="IPR013762">
    <property type="entry name" value="Integrase-like_cat_sf"/>
</dbReference>
<dbReference type="SUPFAM" id="SSF56349">
    <property type="entry name" value="DNA breaking-rejoining enzymes"/>
    <property type="match status" value="1"/>
</dbReference>
<dbReference type="InterPro" id="IPR050090">
    <property type="entry name" value="Tyrosine_recombinase_XerCD"/>
</dbReference>
<keyword evidence="3" id="KW-0238">DNA-binding</keyword>
<organism evidence="7 8">
    <name type="scientific">Roseateles subflavus</name>
    <dbReference type="NCBI Taxonomy" id="3053353"/>
    <lineage>
        <taxon>Bacteria</taxon>
        <taxon>Pseudomonadati</taxon>
        <taxon>Pseudomonadota</taxon>
        <taxon>Betaproteobacteria</taxon>
        <taxon>Burkholderiales</taxon>
        <taxon>Sphaerotilaceae</taxon>
        <taxon>Roseateles</taxon>
    </lineage>
</organism>
<evidence type="ECO:0000313" key="8">
    <source>
        <dbReference type="Proteomes" id="UP001238603"/>
    </source>
</evidence>
<sequence length="531" mass="59860">MASIENRSRFVVTVQNCENLTRTFSYNREKELAAYVAELKASGYKPRLARTNDSYAVRVRGAGQRSQCLYASSEGDAVDIKQRVELERRNGLFVDYAKGRSVTLADLLARYLREVSPRHKGFEVEGYIINAILADAGLARLDLADILAAHKNPHPSLTGKAFRRATGKSVRKPSPATCFVRKPFADVVPEDFNDYIDDRCQSVEAPTVDREIDLFSAVCRMAIDTWRIPVAKNPMDGIRRPRYFNERDRRLKGDEEMRLLTAAFNEDAQRSIEVRLEELMAAERAQSEAASTTYRRKALIKAARSEYLARAEASYVHVPWMETFIQFQLMTGARRSETLALTWENVDFEAQTAFIPESKNGRPRKLALRSELIGHLRQLPRTEERVFSMSVDALRKAWARICQVAGLVEADELHIHDLRHEAISRVADSGGRLAGGFSLVDLQAFSGHRDTRMLLRYTHLCMPSLAKRLDQAFASASAPAVHRGRRRLAKGSGMSMADLTNANLRPLSDAAAQQPHEQPSNVVQFRPRRVA</sequence>
<evidence type="ECO:0000256" key="4">
    <source>
        <dbReference type="ARBA" id="ARBA00023172"/>
    </source>
</evidence>
<dbReference type="InterPro" id="IPR002104">
    <property type="entry name" value="Integrase_catalytic"/>
</dbReference>
<keyword evidence="4" id="KW-0233">DNA recombination</keyword>
<dbReference type="PROSITE" id="PS51898">
    <property type="entry name" value="TYR_RECOMBINASE"/>
    <property type="match status" value="1"/>
</dbReference>
<comment type="caution">
    <text evidence="7">The sequence shown here is derived from an EMBL/GenBank/DDBJ whole genome shotgun (WGS) entry which is preliminary data.</text>
</comment>
<keyword evidence="8" id="KW-1185">Reference proteome</keyword>
<dbReference type="RefSeq" id="WP_285982801.1">
    <property type="nucleotide sequence ID" value="NZ_JASVDS010000003.1"/>
</dbReference>
<evidence type="ECO:0000256" key="2">
    <source>
        <dbReference type="ARBA" id="ARBA00022908"/>
    </source>
</evidence>
<name>A0ABT7LIS4_9BURK</name>
<protein>
    <submittedName>
        <fullName evidence="7">Tyrosine-type recombinase/integrase</fullName>
    </submittedName>
</protein>
<keyword evidence="2" id="KW-0229">DNA integration</keyword>
<dbReference type="PANTHER" id="PTHR30349:SF41">
    <property type="entry name" value="INTEGRASE_RECOMBINASE PROTEIN MJ0367-RELATED"/>
    <property type="match status" value="1"/>
</dbReference>
<reference evidence="7 8" key="1">
    <citation type="submission" date="2023-06" db="EMBL/GenBank/DDBJ databases">
        <title>Pelomonas sp. APW6 16S ribosomal RNA gene genome sequencing and assembly.</title>
        <authorList>
            <person name="Woo H."/>
        </authorList>
    </citation>
    <scope>NUCLEOTIDE SEQUENCE [LARGE SCALE GENOMIC DNA]</scope>
    <source>
        <strain evidence="7 8">APW6</strain>
    </source>
</reference>
<accession>A0ABT7LIS4</accession>
<dbReference type="CDD" id="cd00796">
    <property type="entry name" value="INT_Rci_Hp1_C"/>
    <property type="match status" value="1"/>
</dbReference>
<evidence type="ECO:0000259" key="6">
    <source>
        <dbReference type="PROSITE" id="PS51898"/>
    </source>
</evidence>
<gene>
    <name evidence="7" type="ORF">QRD43_12455</name>
</gene>
<dbReference type="Proteomes" id="UP001238603">
    <property type="component" value="Unassembled WGS sequence"/>
</dbReference>
<dbReference type="Gene3D" id="1.10.443.10">
    <property type="entry name" value="Intergrase catalytic core"/>
    <property type="match status" value="1"/>
</dbReference>
<evidence type="ECO:0000256" key="3">
    <source>
        <dbReference type="ARBA" id="ARBA00023125"/>
    </source>
</evidence>
<dbReference type="Pfam" id="PF00589">
    <property type="entry name" value="Phage_integrase"/>
    <property type="match status" value="1"/>
</dbReference>
<proteinExistence type="inferred from homology"/>
<comment type="similarity">
    <text evidence="1">Belongs to the 'phage' integrase family.</text>
</comment>
<evidence type="ECO:0000256" key="5">
    <source>
        <dbReference type="SAM" id="MobiDB-lite"/>
    </source>
</evidence>
<evidence type="ECO:0000313" key="7">
    <source>
        <dbReference type="EMBL" id="MDL5032718.1"/>
    </source>
</evidence>
<evidence type="ECO:0000256" key="1">
    <source>
        <dbReference type="ARBA" id="ARBA00008857"/>
    </source>
</evidence>
<feature type="domain" description="Tyr recombinase" evidence="6">
    <location>
        <begin position="294"/>
        <end position="470"/>
    </location>
</feature>